<feature type="transmembrane region" description="Helical" evidence="1">
    <location>
        <begin position="20"/>
        <end position="47"/>
    </location>
</feature>
<evidence type="ECO:0008006" key="4">
    <source>
        <dbReference type="Google" id="ProtNLM"/>
    </source>
</evidence>
<accession>A0ABS4GET9</accession>
<keyword evidence="3" id="KW-1185">Reference proteome</keyword>
<keyword evidence="1" id="KW-0472">Membrane</keyword>
<evidence type="ECO:0000313" key="2">
    <source>
        <dbReference type="EMBL" id="MBP1926037.1"/>
    </source>
</evidence>
<reference evidence="2 3" key="1">
    <citation type="submission" date="2021-03" db="EMBL/GenBank/DDBJ databases">
        <title>Genomic Encyclopedia of Type Strains, Phase IV (KMG-IV): sequencing the most valuable type-strain genomes for metagenomic binning, comparative biology and taxonomic classification.</title>
        <authorList>
            <person name="Goeker M."/>
        </authorList>
    </citation>
    <scope>NUCLEOTIDE SEQUENCE [LARGE SCALE GENOMIC DNA]</scope>
    <source>
        <strain evidence="2 3">DSM 24004</strain>
    </source>
</reference>
<evidence type="ECO:0000313" key="3">
    <source>
        <dbReference type="Proteomes" id="UP001519342"/>
    </source>
</evidence>
<sequence>MNNFIKNIKNNKYLFVINLLYFALGIVNINFALLGFICMMLPMYLLIKTNKKTYCQGYCPRANLYTKVGKSTNKYSGKTPKYFINGNMKWIMLSYFGISLFFIMMSTIRVSSGLMMPMKSLRFLILFTVPFEMIQLIELNNILPWITHLSYRFYSMMMTTTVIGLVLALIYKPKTWCVICPIATISDVYLKANKKL</sequence>
<organism evidence="2 3">
    <name type="scientific">Sedimentibacter acidaminivorans</name>
    <dbReference type="NCBI Taxonomy" id="913099"/>
    <lineage>
        <taxon>Bacteria</taxon>
        <taxon>Bacillati</taxon>
        <taxon>Bacillota</taxon>
        <taxon>Tissierellia</taxon>
        <taxon>Sedimentibacter</taxon>
    </lineage>
</organism>
<name>A0ABS4GET9_9FIRM</name>
<keyword evidence="1" id="KW-1133">Transmembrane helix</keyword>
<feature type="transmembrane region" description="Helical" evidence="1">
    <location>
        <begin position="90"/>
        <end position="108"/>
    </location>
</feature>
<feature type="transmembrane region" description="Helical" evidence="1">
    <location>
        <begin position="151"/>
        <end position="171"/>
    </location>
</feature>
<dbReference type="RefSeq" id="WP_209511775.1">
    <property type="nucleotide sequence ID" value="NZ_JAGGKS010000005.1"/>
</dbReference>
<dbReference type="EMBL" id="JAGGKS010000005">
    <property type="protein sequence ID" value="MBP1926037.1"/>
    <property type="molecule type" value="Genomic_DNA"/>
</dbReference>
<keyword evidence="1" id="KW-0812">Transmembrane</keyword>
<proteinExistence type="predicted"/>
<comment type="caution">
    <text evidence="2">The sequence shown here is derived from an EMBL/GenBank/DDBJ whole genome shotgun (WGS) entry which is preliminary data.</text>
</comment>
<evidence type="ECO:0000256" key="1">
    <source>
        <dbReference type="SAM" id="Phobius"/>
    </source>
</evidence>
<feature type="transmembrane region" description="Helical" evidence="1">
    <location>
        <begin position="120"/>
        <end position="139"/>
    </location>
</feature>
<gene>
    <name evidence="2" type="ORF">J2Z76_001901</name>
</gene>
<dbReference type="Proteomes" id="UP001519342">
    <property type="component" value="Unassembled WGS sequence"/>
</dbReference>
<protein>
    <recommendedName>
        <fullName evidence="4">4Fe-4S binding domain-containing protein</fullName>
    </recommendedName>
</protein>